<keyword evidence="3" id="KW-1185">Reference proteome</keyword>
<evidence type="ECO:0000313" key="3">
    <source>
        <dbReference type="Proteomes" id="UP000614216"/>
    </source>
</evidence>
<dbReference type="AlphaFoldDB" id="A0A937FU51"/>
<evidence type="ECO:0000313" key="2">
    <source>
        <dbReference type="EMBL" id="MBL6446095.1"/>
    </source>
</evidence>
<comment type="caution">
    <text evidence="2">The sequence shown here is derived from an EMBL/GenBank/DDBJ whole genome shotgun (WGS) entry which is preliminary data.</text>
</comment>
<feature type="domain" description="DUF4236" evidence="1">
    <location>
        <begin position="3"/>
        <end position="47"/>
    </location>
</feature>
<reference evidence="2" key="1">
    <citation type="submission" date="2021-01" db="EMBL/GenBank/DDBJ databases">
        <title>Fulvivirga kasyanovii gen. nov., sp nov., a novel member of the phylum Bacteroidetes isolated from seawater in a mussel farm.</title>
        <authorList>
            <person name="Zhao L.-H."/>
            <person name="Wang Z.-J."/>
        </authorList>
    </citation>
    <scope>NUCLEOTIDE SEQUENCE</scope>
    <source>
        <strain evidence="2">29W222</strain>
    </source>
</reference>
<proteinExistence type="predicted"/>
<evidence type="ECO:0000259" key="1">
    <source>
        <dbReference type="Pfam" id="PF14020"/>
    </source>
</evidence>
<name>A0A937FU51_9BACT</name>
<dbReference type="RefSeq" id="WP_202855641.1">
    <property type="nucleotide sequence ID" value="NZ_JAEUGD010000023.1"/>
</dbReference>
<protein>
    <submittedName>
        <fullName evidence="2">DUF4236 domain-containing protein</fullName>
    </submittedName>
</protein>
<accession>A0A937FU51</accession>
<gene>
    <name evidence="2" type="ORF">JMN32_07240</name>
</gene>
<dbReference type="Pfam" id="PF14020">
    <property type="entry name" value="DUF4236"/>
    <property type="match status" value="1"/>
</dbReference>
<dbReference type="Proteomes" id="UP000614216">
    <property type="component" value="Unassembled WGS sequence"/>
</dbReference>
<dbReference type="InterPro" id="IPR025330">
    <property type="entry name" value="DUF4236"/>
</dbReference>
<organism evidence="2 3">
    <name type="scientific">Fulvivirga marina</name>
    <dbReference type="NCBI Taxonomy" id="2494733"/>
    <lineage>
        <taxon>Bacteria</taxon>
        <taxon>Pseudomonadati</taxon>
        <taxon>Bacteroidota</taxon>
        <taxon>Cytophagia</taxon>
        <taxon>Cytophagales</taxon>
        <taxon>Fulvivirgaceae</taxon>
        <taxon>Fulvivirga</taxon>
    </lineage>
</organism>
<dbReference type="EMBL" id="JAEUGD010000023">
    <property type="protein sequence ID" value="MBL6446095.1"/>
    <property type="molecule type" value="Genomic_DNA"/>
</dbReference>
<sequence length="51" mass="5725">MSFRYQRRVNLGKGSHLNFSKTGVSYSKRTKFGTVGSRGFSIRTGIPEVDL</sequence>